<organism evidence="2 3">
    <name type="scientific">Stylonychia lemnae</name>
    <name type="common">Ciliate</name>
    <dbReference type="NCBI Taxonomy" id="5949"/>
    <lineage>
        <taxon>Eukaryota</taxon>
        <taxon>Sar</taxon>
        <taxon>Alveolata</taxon>
        <taxon>Ciliophora</taxon>
        <taxon>Intramacronucleata</taxon>
        <taxon>Spirotrichea</taxon>
        <taxon>Stichotrichia</taxon>
        <taxon>Sporadotrichida</taxon>
        <taxon>Oxytrichidae</taxon>
        <taxon>Stylonychinae</taxon>
        <taxon>Stylonychia</taxon>
    </lineage>
</organism>
<dbReference type="Proteomes" id="UP000039865">
    <property type="component" value="Unassembled WGS sequence"/>
</dbReference>
<keyword evidence="3" id="KW-1185">Reference proteome</keyword>
<evidence type="ECO:0000313" key="2">
    <source>
        <dbReference type="EMBL" id="CDW75800.1"/>
    </source>
</evidence>
<name>A0A078A107_STYLE</name>
<proteinExistence type="predicted"/>
<dbReference type="EMBL" id="CCKQ01004642">
    <property type="protein sequence ID" value="CDW75800.1"/>
    <property type="molecule type" value="Genomic_DNA"/>
</dbReference>
<protein>
    <submittedName>
        <fullName evidence="2">Uncharacterized protein</fullName>
    </submittedName>
</protein>
<feature type="chain" id="PRO_5001729119" evidence="1">
    <location>
        <begin position="18"/>
        <end position="244"/>
    </location>
</feature>
<sequence>MKNQLLAATLLVAATTAIQVSQVLQKQRAETQAQWRQEATNKFSWNATQELKWSVVNSFIDVQTSPDGDVYAIQSIKGDMKDIVCGLVDFEVTVNKEIIGLSDGSLPEDTLSGNYREKMTTTTLQQYKYKALRGQKGITLLKDEPILINSNGEVDTRFGGEKLISISAGIDGSLWALLDEGQPSGADYTLVKWQTVAQKWYKVEGATGINLSAYNEISVALVNKAGLLSLSSQANQQKPVSYTG</sequence>
<accession>A0A078A107</accession>
<dbReference type="InParanoid" id="A0A078A107"/>
<feature type="signal peptide" evidence="1">
    <location>
        <begin position="1"/>
        <end position="17"/>
    </location>
</feature>
<evidence type="ECO:0000256" key="1">
    <source>
        <dbReference type="SAM" id="SignalP"/>
    </source>
</evidence>
<gene>
    <name evidence="2" type="primary">Contig12251.g13087</name>
    <name evidence="2" type="ORF">STYLEM_4795</name>
</gene>
<keyword evidence="1" id="KW-0732">Signal</keyword>
<evidence type="ECO:0000313" key="3">
    <source>
        <dbReference type="Proteomes" id="UP000039865"/>
    </source>
</evidence>
<reference evidence="2 3" key="1">
    <citation type="submission" date="2014-06" db="EMBL/GenBank/DDBJ databases">
        <authorList>
            <person name="Swart Estienne"/>
        </authorList>
    </citation>
    <scope>NUCLEOTIDE SEQUENCE [LARGE SCALE GENOMIC DNA]</scope>
    <source>
        <strain evidence="2 3">130c</strain>
    </source>
</reference>
<dbReference type="AlphaFoldDB" id="A0A078A107"/>